<keyword evidence="9" id="KW-1185">Reference proteome</keyword>
<evidence type="ECO:0000256" key="2">
    <source>
        <dbReference type="ARBA" id="ARBA00006528"/>
    </source>
</evidence>
<feature type="transmembrane region" description="Helical" evidence="7">
    <location>
        <begin position="172"/>
        <end position="192"/>
    </location>
</feature>
<sequence length="406" mass="44442">MCEPEDFHSTNFLEVKTSNKDVAILNESTIQIGENTTVKVTSYHVGLCDLLFSVNKSNTTINMENNRIEVLLGKKSLNKAFVIILAILILVNNTGFGCKLEAALLWKTLKKPLPPAIGFVCQFGLMAPLSFGITHLWNLDPLYGIGLLTIGAAPGGGGSNIFAILLDADLELSITMSTISTFAALGMTPLWLHVLGTRILSRAKAHIPVKNVFISLATITIPVIFGMLITRFAPKVSKVASKYLKIFMLFSGCIFFTVLVYTNWYLIPLVNFKIISSCLALSASGYLLGGIIAWVCRQGRDKNITISIETGFQNVTMSLFLLNISLHHPESDLASLIPITYSLFGSVLPALAYVIYATKNLIENYRKKSAESDYQKVEAIGGSDSTVCSDIKDDDKRISDVELEKV</sequence>
<evidence type="ECO:0000256" key="6">
    <source>
        <dbReference type="ARBA" id="ARBA00023136"/>
    </source>
</evidence>
<feature type="transmembrane region" description="Helical" evidence="7">
    <location>
        <begin position="143"/>
        <end position="165"/>
    </location>
</feature>
<feature type="transmembrane region" description="Helical" evidence="7">
    <location>
        <begin position="116"/>
        <end position="137"/>
    </location>
</feature>
<feature type="transmembrane region" description="Helical" evidence="7">
    <location>
        <begin position="212"/>
        <end position="234"/>
    </location>
</feature>
<dbReference type="InterPro" id="IPR004710">
    <property type="entry name" value="Bilac:Na_transpt"/>
</dbReference>
<dbReference type="PANTHER" id="PTHR10361:SF28">
    <property type="entry name" value="P3 PROTEIN-RELATED"/>
    <property type="match status" value="1"/>
</dbReference>
<keyword evidence="4" id="KW-0813">Transport</keyword>
<dbReference type="GO" id="GO:0016020">
    <property type="term" value="C:membrane"/>
    <property type="evidence" value="ECO:0007669"/>
    <property type="project" value="UniProtKB-SubCell"/>
</dbReference>
<comment type="caution">
    <text evidence="8">The sequence shown here is derived from an EMBL/GenBank/DDBJ whole genome shotgun (WGS) entry which is preliminary data.</text>
</comment>
<dbReference type="Proteomes" id="UP000549394">
    <property type="component" value="Unassembled WGS sequence"/>
</dbReference>
<dbReference type="EMBL" id="CAJFCJ010000001">
    <property type="protein sequence ID" value="CAD5110762.1"/>
    <property type="molecule type" value="Genomic_DNA"/>
</dbReference>
<feature type="transmembrane region" description="Helical" evidence="7">
    <location>
        <begin position="272"/>
        <end position="296"/>
    </location>
</feature>
<keyword evidence="3 7" id="KW-0812">Transmembrane</keyword>
<protein>
    <submittedName>
        <fullName evidence="8">DgyrCDS130</fullName>
    </submittedName>
</protein>
<feature type="transmembrane region" description="Helical" evidence="7">
    <location>
        <begin position="80"/>
        <end position="104"/>
    </location>
</feature>
<evidence type="ECO:0000256" key="3">
    <source>
        <dbReference type="ARBA" id="ARBA00022692"/>
    </source>
</evidence>
<dbReference type="Gene3D" id="1.20.1530.20">
    <property type="match status" value="1"/>
</dbReference>
<evidence type="ECO:0000313" key="9">
    <source>
        <dbReference type="Proteomes" id="UP000549394"/>
    </source>
</evidence>
<comment type="subcellular location">
    <subcellularLocation>
        <location evidence="1">Membrane</location>
        <topology evidence="1">Multi-pass membrane protein</topology>
    </subcellularLocation>
</comment>
<keyword evidence="6 7" id="KW-0472">Membrane</keyword>
<comment type="similarity">
    <text evidence="2">Belongs to the bile acid:sodium symporter (BASS) (TC 2.A.28) family.</text>
</comment>
<accession>A0A7I8V3P5</accession>
<evidence type="ECO:0000256" key="5">
    <source>
        <dbReference type="ARBA" id="ARBA00022989"/>
    </source>
</evidence>
<evidence type="ECO:0000313" key="8">
    <source>
        <dbReference type="EMBL" id="CAD5110762.1"/>
    </source>
</evidence>
<dbReference type="GO" id="GO:0015293">
    <property type="term" value="F:symporter activity"/>
    <property type="evidence" value="ECO:0007669"/>
    <property type="project" value="UniProtKB-KW"/>
</dbReference>
<feature type="transmembrane region" description="Helical" evidence="7">
    <location>
        <begin position="246"/>
        <end position="266"/>
    </location>
</feature>
<organism evidence="8 9">
    <name type="scientific">Dimorphilus gyrociliatus</name>
    <dbReference type="NCBI Taxonomy" id="2664684"/>
    <lineage>
        <taxon>Eukaryota</taxon>
        <taxon>Metazoa</taxon>
        <taxon>Spiralia</taxon>
        <taxon>Lophotrochozoa</taxon>
        <taxon>Annelida</taxon>
        <taxon>Polychaeta</taxon>
        <taxon>Polychaeta incertae sedis</taxon>
        <taxon>Dinophilidae</taxon>
        <taxon>Dimorphilus</taxon>
    </lineage>
</organism>
<feature type="transmembrane region" description="Helical" evidence="7">
    <location>
        <begin position="338"/>
        <end position="358"/>
    </location>
</feature>
<evidence type="ECO:0000256" key="7">
    <source>
        <dbReference type="SAM" id="Phobius"/>
    </source>
</evidence>
<dbReference type="InterPro" id="IPR002657">
    <property type="entry name" value="BilAc:Na_symport/Acr3"/>
</dbReference>
<dbReference type="InterPro" id="IPR038770">
    <property type="entry name" value="Na+/solute_symporter_sf"/>
</dbReference>
<evidence type="ECO:0000256" key="4">
    <source>
        <dbReference type="ARBA" id="ARBA00022847"/>
    </source>
</evidence>
<dbReference type="OrthoDB" id="203097at2759"/>
<gene>
    <name evidence="8" type="ORF">DGYR_LOCUS124</name>
</gene>
<keyword evidence="4" id="KW-0769">Symport</keyword>
<dbReference type="Pfam" id="PF01758">
    <property type="entry name" value="SBF"/>
    <property type="match status" value="1"/>
</dbReference>
<dbReference type="AlphaFoldDB" id="A0A7I8V3P5"/>
<dbReference type="PANTHER" id="PTHR10361">
    <property type="entry name" value="SODIUM-BILE ACID COTRANSPORTER"/>
    <property type="match status" value="1"/>
</dbReference>
<proteinExistence type="inferred from homology"/>
<name>A0A7I8V3P5_9ANNE</name>
<keyword evidence="5 7" id="KW-1133">Transmembrane helix</keyword>
<evidence type="ECO:0000256" key="1">
    <source>
        <dbReference type="ARBA" id="ARBA00004141"/>
    </source>
</evidence>
<reference evidence="8 9" key="1">
    <citation type="submission" date="2020-08" db="EMBL/GenBank/DDBJ databases">
        <authorList>
            <person name="Hejnol A."/>
        </authorList>
    </citation>
    <scope>NUCLEOTIDE SEQUENCE [LARGE SCALE GENOMIC DNA]</scope>
</reference>